<accession>A0A5M9JZS4</accession>
<sequence length="76" mass="8545">MPGTKLRSHFTSLVSLPRYTVGMTHHQTQNLHAKMFEYLPGVPLSQTAGRSNTIQTYTGKWSNNRVFVKTPQGIQA</sequence>
<evidence type="ECO:0000313" key="1">
    <source>
        <dbReference type="EMBL" id="KAA8573376.1"/>
    </source>
</evidence>
<name>A0A5M9JZS4_MONFR</name>
<evidence type="ECO:0000313" key="2">
    <source>
        <dbReference type="Proteomes" id="UP000322873"/>
    </source>
</evidence>
<protein>
    <submittedName>
        <fullName evidence="1">Uncharacterized protein</fullName>
    </submittedName>
</protein>
<dbReference type="Proteomes" id="UP000322873">
    <property type="component" value="Unassembled WGS sequence"/>
</dbReference>
<organism evidence="1 2">
    <name type="scientific">Monilinia fructicola</name>
    <name type="common">Brown rot fungus</name>
    <name type="synonym">Ciboria fructicola</name>
    <dbReference type="NCBI Taxonomy" id="38448"/>
    <lineage>
        <taxon>Eukaryota</taxon>
        <taxon>Fungi</taxon>
        <taxon>Dikarya</taxon>
        <taxon>Ascomycota</taxon>
        <taxon>Pezizomycotina</taxon>
        <taxon>Leotiomycetes</taxon>
        <taxon>Helotiales</taxon>
        <taxon>Sclerotiniaceae</taxon>
        <taxon>Monilinia</taxon>
    </lineage>
</organism>
<keyword evidence="2" id="KW-1185">Reference proteome</keyword>
<dbReference type="EMBL" id="VICG01000004">
    <property type="protein sequence ID" value="KAA8573376.1"/>
    <property type="molecule type" value="Genomic_DNA"/>
</dbReference>
<gene>
    <name evidence="1" type="ORF">EYC84_003855</name>
</gene>
<reference evidence="1 2" key="1">
    <citation type="submission" date="2019-06" db="EMBL/GenBank/DDBJ databases">
        <title>Genome Sequence of the Brown Rot Fungal Pathogen Monilinia fructicola.</title>
        <authorList>
            <person name="De Miccolis Angelini R.M."/>
            <person name="Landi L."/>
            <person name="Abate D."/>
            <person name="Pollastro S."/>
            <person name="Romanazzi G."/>
            <person name="Faretra F."/>
        </authorList>
    </citation>
    <scope>NUCLEOTIDE SEQUENCE [LARGE SCALE GENOMIC DNA]</scope>
    <source>
        <strain evidence="1 2">Mfrc123</strain>
    </source>
</reference>
<proteinExistence type="predicted"/>
<comment type="caution">
    <text evidence="1">The sequence shown here is derived from an EMBL/GenBank/DDBJ whole genome shotgun (WGS) entry which is preliminary data.</text>
</comment>
<dbReference type="AlphaFoldDB" id="A0A5M9JZS4"/>